<dbReference type="OrthoDB" id="1495383at2"/>
<dbReference type="RefSeq" id="WP_041893362.1">
    <property type="nucleotide sequence ID" value="NZ_CP010086.2"/>
</dbReference>
<evidence type="ECO:0000313" key="2">
    <source>
        <dbReference type="Proteomes" id="UP000031866"/>
    </source>
</evidence>
<name>A0A0B5Q3N1_CLOBE</name>
<dbReference type="Proteomes" id="UP000031866">
    <property type="component" value="Chromosome"/>
</dbReference>
<accession>A0A0B5Q3N1</accession>
<evidence type="ECO:0000313" key="1">
    <source>
        <dbReference type="EMBL" id="AJG96774.1"/>
    </source>
</evidence>
<dbReference type="KEGG" id="cbei:LF65_00083"/>
<dbReference type="EMBL" id="CP010086">
    <property type="protein sequence ID" value="AJG96774.1"/>
    <property type="molecule type" value="Genomic_DNA"/>
</dbReference>
<reference evidence="2" key="1">
    <citation type="submission" date="2014-12" db="EMBL/GenBank/DDBJ databases">
        <title>Genome sequence of Clostridium beijerinckii strain 59B.</title>
        <authorList>
            <person name="Little G.T."/>
            <person name="Minton N.P."/>
        </authorList>
    </citation>
    <scope>NUCLEOTIDE SEQUENCE [LARGE SCALE GENOMIC DNA]</scope>
    <source>
        <strain evidence="2">59B</strain>
    </source>
</reference>
<protein>
    <submittedName>
        <fullName evidence="1">Uncharacterized protein</fullName>
    </submittedName>
</protein>
<dbReference type="STRING" id="1520.LF65_00083"/>
<dbReference type="AlphaFoldDB" id="A0A0B5Q3N1"/>
<sequence>MDIKIDSKLSHLTEIEINELMNKYYKNEKASDLVEEYQIHINPSRLYTIFPPQLCENTFCPYCQSQMLIKRPSKSSIYSNNIAYCPTCNHQDYNFCNCNNCSEKRKIYAEIKKMKQLEANKQKKQTIKDFYNLDNYSPININDISFRDRVYLGALLRTSLSEDMSTIFPLENAEIKLAPTPEYSKEILRRLHHNNIILVSPNSNIESFPESNSEIEFPNAYYINKVDYIININFNGDFKAGVSSLMNPLEILQEDKDTGLDIWKEISLEECLEYFKYQLNNVKFDFTVGDKTLATFKDMLESFSTAQIYGIIYRGVANATKYYQESNISRKQAANSVIGSCQRYSERALLEKWDLKKFSRPYDLPQSMISEFLFNRVLKIGSLGFEMPPITL</sequence>
<gene>
    <name evidence="1" type="ORF">LF65_00083</name>
</gene>
<organism evidence="1 2">
    <name type="scientific">Clostridium beijerinckii</name>
    <name type="common">Clostridium MP</name>
    <dbReference type="NCBI Taxonomy" id="1520"/>
    <lineage>
        <taxon>Bacteria</taxon>
        <taxon>Bacillati</taxon>
        <taxon>Bacillota</taxon>
        <taxon>Clostridia</taxon>
        <taxon>Eubacteriales</taxon>
        <taxon>Clostridiaceae</taxon>
        <taxon>Clostridium</taxon>
    </lineage>
</organism>
<proteinExistence type="predicted"/>